<dbReference type="InterPro" id="IPR032698">
    <property type="entry name" value="SirB1_N"/>
</dbReference>
<keyword evidence="4" id="KW-1185">Reference proteome</keyword>
<dbReference type="Proteomes" id="UP000426027">
    <property type="component" value="Chromosome"/>
</dbReference>
<protein>
    <recommendedName>
        <fullName evidence="2">Protein SirB1 N-terminal domain-containing protein</fullName>
    </recommendedName>
</protein>
<dbReference type="EMBL" id="CP046566">
    <property type="protein sequence ID" value="QGW27723.1"/>
    <property type="molecule type" value="Genomic_DNA"/>
</dbReference>
<feature type="domain" description="Protein SirB1 N-terminal" evidence="2">
    <location>
        <begin position="105"/>
        <end position="264"/>
    </location>
</feature>
<dbReference type="RefSeq" id="WP_157477753.1">
    <property type="nucleotide sequence ID" value="NZ_CP046566.1"/>
</dbReference>
<dbReference type="PANTHER" id="PTHR31350:SF21">
    <property type="entry name" value="F-BOX ONLY PROTEIN 21"/>
    <property type="match status" value="1"/>
</dbReference>
<evidence type="ECO:0000259" key="2">
    <source>
        <dbReference type="Pfam" id="PF13369"/>
    </source>
</evidence>
<dbReference type="KEGG" id="fls:GLV81_06125"/>
<sequence length="308" mass="35724">MYSAREREINALLQLLDDTDTEVLVSVEEKLLSYGQSVIPNLETYWEQSPDDALQERIELIIHRIHYSNLAQEFTNWANGESDLLYGAFLVAKYQYPELQSVQTIQEIERMRRNIWLEMNSYLTPLEQIKIVESILYNFYKMKGGELVYTQPNDYMIHKVVESKKGNSITNGILYLILAEQLDLPVRAINIPRQFVLGWFSHQVLFENDFELTHPADTIKFYIDPNSGIGFQLKDIELYFKRIGVTSTASYFKPRSNRQIIQLLLEQFANCFDNEAEGYKRKELLALAAIAAQADAAAQQRSDVEEED</sequence>
<dbReference type="PANTHER" id="PTHR31350">
    <property type="entry name" value="SI:DKEY-261L7.2"/>
    <property type="match status" value="1"/>
</dbReference>
<evidence type="ECO:0000256" key="1">
    <source>
        <dbReference type="ARBA" id="ARBA00007100"/>
    </source>
</evidence>
<comment type="similarity">
    <text evidence="1">Belongs to the UPF0162 family.</text>
</comment>
<reference evidence="3 4" key="1">
    <citation type="submission" date="2019-11" db="EMBL/GenBank/DDBJ databases">
        <authorList>
            <person name="Im W.T."/>
        </authorList>
    </citation>
    <scope>NUCLEOTIDE SEQUENCE [LARGE SCALE GENOMIC DNA]</scope>
    <source>
        <strain evidence="3 4">SB-02</strain>
    </source>
</reference>
<proteinExistence type="inferred from homology"/>
<evidence type="ECO:0000313" key="3">
    <source>
        <dbReference type="EMBL" id="QGW27723.1"/>
    </source>
</evidence>
<accession>A0A6I6G8E4</accession>
<dbReference type="Pfam" id="PF13369">
    <property type="entry name" value="Transglut_core2"/>
    <property type="match status" value="1"/>
</dbReference>
<name>A0A6I6G8E4_9BACT</name>
<evidence type="ECO:0000313" key="4">
    <source>
        <dbReference type="Proteomes" id="UP000426027"/>
    </source>
</evidence>
<organism evidence="3 4">
    <name type="scientific">Phnomibacter ginsenosidimutans</name>
    <dbReference type="NCBI Taxonomy" id="2676868"/>
    <lineage>
        <taxon>Bacteria</taxon>
        <taxon>Pseudomonadati</taxon>
        <taxon>Bacteroidota</taxon>
        <taxon>Chitinophagia</taxon>
        <taxon>Chitinophagales</taxon>
        <taxon>Chitinophagaceae</taxon>
        <taxon>Phnomibacter</taxon>
    </lineage>
</organism>
<dbReference type="AlphaFoldDB" id="A0A6I6G8E4"/>
<gene>
    <name evidence="3" type="ORF">GLV81_06125</name>
</gene>